<proteinExistence type="predicted"/>
<evidence type="ECO:0000313" key="2">
    <source>
        <dbReference type="Proteomes" id="UP000436138"/>
    </source>
</evidence>
<dbReference type="KEGG" id="sbro:GQF42_20755"/>
<dbReference type="AlphaFoldDB" id="A0A6I6N1W8"/>
<sequence>MGGQSVKLQFRKSGTSTYTTVKTVTTDSSGNLRTTATASAGGYWRYSYGGISTTPGVSATGVYVGVK</sequence>
<accession>A0A6I6N1W8</accession>
<evidence type="ECO:0000313" key="1">
    <source>
        <dbReference type="EMBL" id="QHA05404.1"/>
    </source>
</evidence>
<dbReference type="EMBL" id="CP047020">
    <property type="protein sequence ID" value="QHA05404.1"/>
    <property type="molecule type" value="Genomic_DNA"/>
</dbReference>
<gene>
    <name evidence="1" type="ORF">GQF42_20755</name>
</gene>
<keyword evidence="2" id="KW-1185">Reference proteome</keyword>
<protein>
    <recommendedName>
        <fullName evidence="3">Calcium-binding protein</fullName>
    </recommendedName>
</protein>
<dbReference type="Proteomes" id="UP000436138">
    <property type="component" value="Chromosome"/>
</dbReference>
<organism evidence="1 2">
    <name type="scientific">Streptomyces broussonetiae</name>
    <dbReference type="NCBI Taxonomy" id="2686304"/>
    <lineage>
        <taxon>Bacteria</taxon>
        <taxon>Bacillati</taxon>
        <taxon>Actinomycetota</taxon>
        <taxon>Actinomycetes</taxon>
        <taxon>Kitasatosporales</taxon>
        <taxon>Streptomycetaceae</taxon>
        <taxon>Streptomyces</taxon>
    </lineage>
</organism>
<name>A0A6I6N1W8_9ACTN</name>
<evidence type="ECO:0008006" key="3">
    <source>
        <dbReference type="Google" id="ProtNLM"/>
    </source>
</evidence>
<reference evidence="1 2" key="1">
    <citation type="submission" date="2019-12" db="EMBL/GenBank/DDBJ databases">
        <title>Streptomyces sp. strain T44 isolated from rhizosphere soil of Broussonetia papyrifera.</title>
        <authorList>
            <person name="Mo P."/>
        </authorList>
    </citation>
    <scope>NUCLEOTIDE SEQUENCE [LARGE SCALE GENOMIC DNA]</scope>
    <source>
        <strain evidence="1 2">T44</strain>
    </source>
</reference>